<keyword evidence="1" id="KW-0812">Transmembrane</keyword>
<keyword evidence="1" id="KW-1133">Transmembrane helix</keyword>
<organism evidence="2 3">
    <name type="scientific">Alienimonas chondri</name>
    <dbReference type="NCBI Taxonomy" id="2681879"/>
    <lineage>
        <taxon>Bacteria</taxon>
        <taxon>Pseudomonadati</taxon>
        <taxon>Planctomycetota</taxon>
        <taxon>Planctomycetia</taxon>
        <taxon>Planctomycetales</taxon>
        <taxon>Planctomycetaceae</taxon>
        <taxon>Alienimonas</taxon>
    </lineage>
</organism>
<sequence length="178" mass="20391">MRFPLPKTRRQWIAVAVLAPVLTVLFLVSGFFWWSPLNCWHDEVDLNSGRIRRTRYLLYCQIGEQIEENWVSRARDGADGPPDWRRVNTFSPGVRHSPHYQFHGAIHQIKMLELADDVVPFESAARRKAADRLLLLWRTEQSDFGADEFVHAVASTALDRHENGATTVGPSDIPIETD</sequence>
<keyword evidence="1" id="KW-0472">Membrane</keyword>
<evidence type="ECO:0000313" key="2">
    <source>
        <dbReference type="EMBL" id="NNJ27023.1"/>
    </source>
</evidence>
<protein>
    <recommendedName>
        <fullName evidence="4">Secreted protein</fullName>
    </recommendedName>
</protein>
<dbReference type="Proteomes" id="UP000609651">
    <property type="component" value="Unassembled WGS sequence"/>
</dbReference>
<feature type="transmembrane region" description="Helical" evidence="1">
    <location>
        <begin position="12"/>
        <end position="34"/>
    </location>
</feature>
<reference evidence="2 3" key="1">
    <citation type="journal article" date="2020" name="Syst. Appl. Microbiol.">
        <title>Alienimonas chondri sp. nov., a novel planctomycete isolated from the biofilm of the red alga Chondrus crispus.</title>
        <authorList>
            <person name="Vitorino I."/>
            <person name="Albuquerque L."/>
            <person name="Wiegand S."/>
            <person name="Kallscheuer N."/>
            <person name="da Costa M.S."/>
            <person name="Lobo-da-Cunha A."/>
            <person name="Jogler C."/>
            <person name="Lage O.M."/>
        </authorList>
    </citation>
    <scope>NUCLEOTIDE SEQUENCE [LARGE SCALE GENOMIC DNA]</scope>
    <source>
        <strain evidence="2 3">LzC2</strain>
    </source>
</reference>
<evidence type="ECO:0008006" key="4">
    <source>
        <dbReference type="Google" id="ProtNLM"/>
    </source>
</evidence>
<gene>
    <name evidence="2" type="ORF">LzC2_31200</name>
</gene>
<keyword evidence="3" id="KW-1185">Reference proteome</keyword>
<name>A0ABX1VIA8_9PLAN</name>
<proteinExistence type="predicted"/>
<dbReference type="RefSeq" id="WP_171188632.1">
    <property type="nucleotide sequence ID" value="NZ_WTPX01000115.1"/>
</dbReference>
<comment type="caution">
    <text evidence="2">The sequence shown here is derived from an EMBL/GenBank/DDBJ whole genome shotgun (WGS) entry which is preliminary data.</text>
</comment>
<dbReference type="EMBL" id="WTPX01000115">
    <property type="protein sequence ID" value="NNJ27023.1"/>
    <property type="molecule type" value="Genomic_DNA"/>
</dbReference>
<evidence type="ECO:0000313" key="3">
    <source>
        <dbReference type="Proteomes" id="UP000609651"/>
    </source>
</evidence>
<evidence type="ECO:0000256" key="1">
    <source>
        <dbReference type="SAM" id="Phobius"/>
    </source>
</evidence>
<accession>A0ABX1VIA8</accession>